<evidence type="ECO:0000313" key="1">
    <source>
        <dbReference type="EMBL" id="MFC5175681.1"/>
    </source>
</evidence>
<dbReference type="EMBL" id="JBHSKD010000004">
    <property type="protein sequence ID" value="MFC5175681.1"/>
    <property type="molecule type" value="Genomic_DNA"/>
</dbReference>
<evidence type="ECO:0000313" key="2">
    <source>
        <dbReference type="Proteomes" id="UP001596087"/>
    </source>
</evidence>
<dbReference type="InterPro" id="IPR003749">
    <property type="entry name" value="ThiS/MoaD-like"/>
</dbReference>
<name>A0ABW0BEI8_9ACTN</name>
<sequence length="99" mass="9929">MSTPPDATTRPETAITVRYWASARAAAGVASDELPAAAPLPLATVLARAATLHAGTRLPDVLKVCSVLVGETPVGSADAEDVLVAPGETVELLPPFAGG</sequence>
<reference evidence="2" key="1">
    <citation type="journal article" date="2019" name="Int. J. Syst. Evol. Microbiol.">
        <title>The Global Catalogue of Microorganisms (GCM) 10K type strain sequencing project: providing services to taxonomists for standard genome sequencing and annotation.</title>
        <authorList>
            <consortium name="The Broad Institute Genomics Platform"/>
            <consortium name="The Broad Institute Genome Sequencing Center for Infectious Disease"/>
            <person name="Wu L."/>
            <person name="Ma J."/>
        </authorList>
    </citation>
    <scope>NUCLEOTIDE SEQUENCE [LARGE SCALE GENOMIC DNA]</scope>
    <source>
        <strain evidence="2">DFY41</strain>
    </source>
</reference>
<dbReference type="InterPro" id="IPR016155">
    <property type="entry name" value="Mopterin_synth/thiamin_S_b"/>
</dbReference>
<accession>A0ABW0BEI8</accession>
<dbReference type="Pfam" id="PF02597">
    <property type="entry name" value="ThiS"/>
    <property type="match status" value="1"/>
</dbReference>
<organism evidence="1 2">
    <name type="scientific">Nocardioides taihuensis</name>
    <dbReference type="NCBI Taxonomy" id="1835606"/>
    <lineage>
        <taxon>Bacteria</taxon>
        <taxon>Bacillati</taxon>
        <taxon>Actinomycetota</taxon>
        <taxon>Actinomycetes</taxon>
        <taxon>Propionibacteriales</taxon>
        <taxon>Nocardioidaceae</taxon>
        <taxon>Nocardioides</taxon>
    </lineage>
</organism>
<gene>
    <name evidence="1" type="ORF">ACFPGP_03290</name>
</gene>
<dbReference type="RefSeq" id="WP_378586833.1">
    <property type="nucleotide sequence ID" value="NZ_JBHSKD010000004.1"/>
</dbReference>
<dbReference type="SUPFAM" id="SSF54285">
    <property type="entry name" value="MoaD/ThiS"/>
    <property type="match status" value="1"/>
</dbReference>
<keyword evidence="2" id="KW-1185">Reference proteome</keyword>
<comment type="caution">
    <text evidence="1">The sequence shown here is derived from an EMBL/GenBank/DDBJ whole genome shotgun (WGS) entry which is preliminary data.</text>
</comment>
<proteinExistence type="predicted"/>
<protein>
    <submittedName>
        <fullName evidence="1">MoaD/ThiS family protein</fullName>
    </submittedName>
</protein>
<dbReference type="Proteomes" id="UP001596087">
    <property type="component" value="Unassembled WGS sequence"/>
</dbReference>
<dbReference type="InterPro" id="IPR012675">
    <property type="entry name" value="Beta-grasp_dom_sf"/>
</dbReference>
<dbReference type="Gene3D" id="3.10.20.30">
    <property type="match status" value="1"/>
</dbReference>